<gene>
    <name evidence="1" type="ORF">Pmani_019427</name>
</gene>
<evidence type="ECO:0000313" key="1">
    <source>
        <dbReference type="EMBL" id="KAK4308902.1"/>
    </source>
</evidence>
<dbReference type="AlphaFoldDB" id="A0AAE1PKT3"/>
<comment type="caution">
    <text evidence="1">The sequence shown here is derived from an EMBL/GenBank/DDBJ whole genome shotgun (WGS) entry which is preliminary data.</text>
</comment>
<proteinExistence type="predicted"/>
<protein>
    <recommendedName>
        <fullName evidence="3">Zinc finger PHD-type domain-containing protein</fullName>
    </recommendedName>
</protein>
<keyword evidence="2" id="KW-1185">Reference proteome</keyword>
<dbReference type="SUPFAM" id="SSF57903">
    <property type="entry name" value="FYVE/PHD zinc finger"/>
    <property type="match status" value="1"/>
</dbReference>
<dbReference type="Proteomes" id="UP001292094">
    <property type="component" value="Unassembled WGS sequence"/>
</dbReference>
<evidence type="ECO:0008006" key="3">
    <source>
        <dbReference type="Google" id="ProtNLM"/>
    </source>
</evidence>
<name>A0AAE1PKT3_9EUCA</name>
<reference evidence="1" key="1">
    <citation type="submission" date="2023-11" db="EMBL/GenBank/DDBJ databases">
        <title>Genome assemblies of two species of porcelain crab, Petrolisthes cinctipes and Petrolisthes manimaculis (Anomura: Porcellanidae).</title>
        <authorList>
            <person name="Angst P."/>
        </authorList>
    </citation>
    <scope>NUCLEOTIDE SEQUENCE</scope>
    <source>
        <strain evidence="1">PB745_02</strain>
        <tissue evidence="1">Gill</tissue>
    </source>
</reference>
<dbReference type="InterPro" id="IPR013083">
    <property type="entry name" value="Znf_RING/FYVE/PHD"/>
</dbReference>
<dbReference type="EMBL" id="JAWZYT010001827">
    <property type="protein sequence ID" value="KAK4308902.1"/>
    <property type="molecule type" value="Genomic_DNA"/>
</dbReference>
<accession>A0AAE1PKT3</accession>
<dbReference type="CDD" id="cd20805">
    <property type="entry name" value="C1_DGK_rpt2"/>
    <property type="match status" value="1"/>
</dbReference>
<evidence type="ECO:0000313" key="2">
    <source>
        <dbReference type="Proteomes" id="UP001292094"/>
    </source>
</evidence>
<organism evidence="1 2">
    <name type="scientific">Petrolisthes manimaculis</name>
    <dbReference type="NCBI Taxonomy" id="1843537"/>
    <lineage>
        <taxon>Eukaryota</taxon>
        <taxon>Metazoa</taxon>
        <taxon>Ecdysozoa</taxon>
        <taxon>Arthropoda</taxon>
        <taxon>Crustacea</taxon>
        <taxon>Multicrustacea</taxon>
        <taxon>Malacostraca</taxon>
        <taxon>Eumalacostraca</taxon>
        <taxon>Eucarida</taxon>
        <taxon>Decapoda</taxon>
        <taxon>Pleocyemata</taxon>
        <taxon>Anomura</taxon>
        <taxon>Galatheoidea</taxon>
        <taxon>Porcellanidae</taxon>
        <taxon>Petrolisthes</taxon>
    </lineage>
</organism>
<dbReference type="InterPro" id="IPR011011">
    <property type="entry name" value="Znf_FYVE_PHD"/>
</dbReference>
<dbReference type="Gene3D" id="3.30.40.10">
    <property type="entry name" value="Zinc/RING finger domain, C3HC4 (zinc finger)"/>
    <property type="match status" value="1"/>
</dbReference>
<sequence length="157" mass="17309">MEALLSSKTVKPGNQNCDKCSGEIDSAALKCEQCKRFIHVACSLLPTYTIVKYFTSRVQYFCENCIKSNVDDFAGLEDWVGTLGLTTDRQCQTNDVTTQTGPGDSNQLTVVLEAVNEIRQKINRIAPATETADPEKSSYADIVRSSAPRSEQHVLVK</sequence>